<dbReference type="GO" id="GO:0004497">
    <property type="term" value="F:monooxygenase activity"/>
    <property type="evidence" value="ECO:0007669"/>
    <property type="project" value="InterPro"/>
</dbReference>
<dbReference type="RefSeq" id="WP_261342814.1">
    <property type="nucleotide sequence ID" value="NZ_CP036291.1"/>
</dbReference>
<organism evidence="2 3">
    <name type="scientific">Pirellulimonas nuda</name>
    <dbReference type="NCBI Taxonomy" id="2528009"/>
    <lineage>
        <taxon>Bacteria</taxon>
        <taxon>Pseudomonadati</taxon>
        <taxon>Planctomycetota</taxon>
        <taxon>Planctomycetia</taxon>
        <taxon>Pirellulales</taxon>
        <taxon>Lacipirellulaceae</taxon>
        <taxon>Pirellulimonas</taxon>
    </lineage>
</organism>
<proteinExistence type="predicted"/>
<dbReference type="EMBL" id="CP036291">
    <property type="protein sequence ID" value="QDU88805.1"/>
    <property type="molecule type" value="Genomic_DNA"/>
</dbReference>
<sequence>MRCRHEGTERDFESPDDLRLDRDPNDNLLYGAGIHVCPGSPRS</sequence>
<name>A0A518DBE8_9BACT</name>
<feature type="compositionally biased region" description="Basic and acidic residues" evidence="1">
    <location>
        <begin position="1"/>
        <end position="25"/>
    </location>
</feature>
<evidence type="ECO:0008006" key="4">
    <source>
        <dbReference type="Google" id="ProtNLM"/>
    </source>
</evidence>
<gene>
    <name evidence="2" type="ORF">Pla175_21890</name>
</gene>
<evidence type="ECO:0000313" key="2">
    <source>
        <dbReference type="EMBL" id="QDU88805.1"/>
    </source>
</evidence>
<protein>
    <recommendedName>
        <fullName evidence="4">Cytochrome P450</fullName>
    </recommendedName>
</protein>
<dbReference type="Proteomes" id="UP000317429">
    <property type="component" value="Chromosome"/>
</dbReference>
<dbReference type="GO" id="GO:0016705">
    <property type="term" value="F:oxidoreductase activity, acting on paired donors, with incorporation or reduction of molecular oxygen"/>
    <property type="evidence" value="ECO:0007669"/>
    <property type="project" value="InterPro"/>
</dbReference>
<dbReference type="AlphaFoldDB" id="A0A518DBE8"/>
<reference evidence="2 3" key="1">
    <citation type="submission" date="2019-02" db="EMBL/GenBank/DDBJ databases">
        <title>Deep-cultivation of Planctomycetes and their phenomic and genomic characterization uncovers novel biology.</title>
        <authorList>
            <person name="Wiegand S."/>
            <person name="Jogler M."/>
            <person name="Boedeker C."/>
            <person name="Pinto D."/>
            <person name="Vollmers J."/>
            <person name="Rivas-Marin E."/>
            <person name="Kohn T."/>
            <person name="Peeters S.H."/>
            <person name="Heuer A."/>
            <person name="Rast P."/>
            <person name="Oberbeckmann S."/>
            <person name="Bunk B."/>
            <person name="Jeske O."/>
            <person name="Meyerdierks A."/>
            <person name="Storesund J.E."/>
            <person name="Kallscheuer N."/>
            <person name="Luecker S."/>
            <person name="Lage O.M."/>
            <person name="Pohl T."/>
            <person name="Merkel B.J."/>
            <person name="Hornburger P."/>
            <person name="Mueller R.-W."/>
            <person name="Bruemmer F."/>
            <person name="Labrenz M."/>
            <person name="Spormann A.M."/>
            <person name="Op den Camp H."/>
            <person name="Overmann J."/>
            <person name="Amann R."/>
            <person name="Jetten M.S.M."/>
            <person name="Mascher T."/>
            <person name="Medema M.H."/>
            <person name="Devos D.P."/>
            <person name="Kaster A.-K."/>
            <person name="Ovreas L."/>
            <person name="Rohde M."/>
            <person name="Galperin M.Y."/>
            <person name="Jogler C."/>
        </authorList>
    </citation>
    <scope>NUCLEOTIDE SEQUENCE [LARGE SCALE GENOMIC DNA]</scope>
    <source>
        <strain evidence="2 3">Pla175</strain>
    </source>
</reference>
<dbReference type="GO" id="GO:0005506">
    <property type="term" value="F:iron ion binding"/>
    <property type="evidence" value="ECO:0007669"/>
    <property type="project" value="InterPro"/>
</dbReference>
<dbReference type="InterPro" id="IPR036396">
    <property type="entry name" value="Cyt_P450_sf"/>
</dbReference>
<evidence type="ECO:0000313" key="3">
    <source>
        <dbReference type="Proteomes" id="UP000317429"/>
    </source>
</evidence>
<keyword evidence="3" id="KW-1185">Reference proteome</keyword>
<dbReference type="GO" id="GO:0020037">
    <property type="term" value="F:heme binding"/>
    <property type="evidence" value="ECO:0007669"/>
    <property type="project" value="InterPro"/>
</dbReference>
<feature type="region of interest" description="Disordered" evidence="1">
    <location>
        <begin position="1"/>
        <end position="43"/>
    </location>
</feature>
<dbReference type="Gene3D" id="1.10.630.10">
    <property type="entry name" value="Cytochrome P450"/>
    <property type="match status" value="1"/>
</dbReference>
<accession>A0A518DBE8</accession>
<evidence type="ECO:0000256" key="1">
    <source>
        <dbReference type="SAM" id="MobiDB-lite"/>
    </source>
</evidence>
<dbReference type="SUPFAM" id="SSF48264">
    <property type="entry name" value="Cytochrome P450"/>
    <property type="match status" value="1"/>
</dbReference>
<dbReference type="KEGG" id="pnd:Pla175_21890"/>